<dbReference type="Pfam" id="PF13638">
    <property type="entry name" value="PIN_4"/>
    <property type="match status" value="1"/>
</dbReference>
<dbReference type="OrthoDB" id="9773137at2"/>
<dbReference type="FunFam" id="3.40.50.300:FF:000013">
    <property type="entry name" value="PhoH family ATPase"/>
    <property type="match status" value="1"/>
</dbReference>
<feature type="domain" description="PIN" evidence="5">
    <location>
        <begin position="11"/>
        <end position="141"/>
    </location>
</feature>
<dbReference type="RefSeq" id="WP_089240741.1">
    <property type="nucleotide sequence ID" value="NZ_FZOK01000009.1"/>
</dbReference>
<evidence type="ECO:0000313" key="7">
    <source>
        <dbReference type="Proteomes" id="UP000198480"/>
    </source>
</evidence>
<evidence type="ECO:0000256" key="2">
    <source>
        <dbReference type="ARBA" id="ARBA00022741"/>
    </source>
</evidence>
<dbReference type="InterPro" id="IPR027417">
    <property type="entry name" value="P-loop_NTPase"/>
</dbReference>
<accession>A0A239EEJ1</accession>
<dbReference type="InterPro" id="IPR003714">
    <property type="entry name" value="PhoH"/>
</dbReference>
<dbReference type="Gene3D" id="3.40.50.300">
    <property type="entry name" value="P-loop containing nucleotide triphosphate hydrolases"/>
    <property type="match status" value="1"/>
</dbReference>
<dbReference type="InterPro" id="IPR051451">
    <property type="entry name" value="PhoH2-like"/>
</dbReference>
<evidence type="ECO:0000256" key="3">
    <source>
        <dbReference type="ARBA" id="ARBA00022840"/>
    </source>
</evidence>
<dbReference type="SMART" id="SM00670">
    <property type="entry name" value="PINc"/>
    <property type="match status" value="1"/>
</dbReference>
<dbReference type="Pfam" id="PF02562">
    <property type="entry name" value="PhoH"/>
    <property type="match status" value="1"/>
</dbReference>
<dbReference type="SUPFAM" id="SSF52540">
    <property type="entry name" value="P-loop containing nucleoside triphosphate hydrolases"/>
    <property type="match status" value="1"/>
</dbReference>
<evidence type="ECO:0000256" key="1">
    <source>
        <dbReference type="ARBA" id="ARBA00010393"/>
    </source>
</evidence>
<dbReference type="PANTHER" id="PTHR30473">
    <property type="entry name" value="PROTEIN PHOH"/>
    <property type="match status" value="1"/>
</dbReference>
<keyword evidence="7" id="KW-1185">Reference proteome</keyword>
<dbReference type="SUPFAM" id="SSF88723">
    <property type="entry name" value="PIN domain-like"/>
    <property type="match status" value="1"/>
</dbReference>
<evidence type="ECO:0000313" key="6">
    <source>
        <dbReference type="EMBL" id="SNS43190.1"/>
    </source>
</evidence>
<dbReference type="Proteomes" id="UP000198480">
    <property type="component" value="Unassembled WGS sequence"/>
</dbReference>
<dbReference type="InterPro" id="IPR002716">
    <property type="entry name" value="PIN_dom"/>
</dbReference>
<gene>
    <name evidence="6" type="ORF">SAMN06295967_109113</name>
</gene>
<keyword evidence="2" id="KW-0547">Nucleotide-binding</keyword>
<dbReference type="AlphaFoldDB" id="A0A239EEJ1"/>
<comment type="similarity">
    <text evidence="4">In the N-terminal section; belongs to the PINc/VapC protein family.</text>
</comment>
<dbReference type="GO" id="GO:0005829">
    <property type="term" value="C:cytosol"/>
    <property type="evidence" value="ECO:0007669"/>
    <property type="project" value="TreeGrafter"/>
</dbReference>
<proteinExistence type="inferred from homology"/>
<comment type="similarity">
    <text evidence="1">Belongs to the PhoH family.</text>
</comment>
<dbReference type="EMBL" id="FZOK01000009">
    <property type="protein sequence ID" value="SNS43190.1"/>
    <property type="molecule type" value="Genomic_DNA"/>
</dbReference>
<evidence type="ECO:0000256" key="4">
    <source>
        <dbReference type="ARBA" id="ARBA00046345"/>
    </source>
</evidence>
<dbReference type="PANTHER" id="PTHR30473:SF2">
    <property type="entry name" value="PIN DOMAIN-CONTAINING PROTEIN"/>
    <property type="match status" value="1"/>
</dbReference>
<keyword evidence="3" id="KW-0067">ATP-binding</keyword>
<dbReference type="Gene3D" id="3.40.50.1010">
    <property type="entry name" value="5'-nuclease"/>
    <property type="match status" value="1"/>
</dbReference>
<dbReference type="CDD" id="cd09883">
    <property type="entry name" value="PIN_VapC_PhoHL-ATPase"/>
    <property type="match status" value="1"/>
</dbReference>
<sequence length="448" mass="51361">MPRAKSDKDRKIFVLDTSVILYAHNSIMNFAEHDVVIPITVLEELDQFKKGNDTKNFEAREFIRLLDDLSKDNMIHNWTPLNGKTKGYFRVLMNPDNNLNANEIFGEEKNDHKILNAALHLKQTEKGRKVILVSKDINLRLKAKSLDIYAEDYETGKIKNINELENTGKFIIENVDIDAINQLYESHSIEAKLVFGRKKIKSNGYFILKNEKNSVLAYFSAEDNRLERVDKQLAYNVKPKNAEQTFAMHAILNPRVKLVTIQGVAGTGKTLLALAGALEQRRDFKQVYLARPIVPLSNKDIGFLPGDIKSKLNPYMEPLWDNLKFIQNQFKESDKEYQKITELVNQEKLVIQPLAYIRGRSLSNIFFIVDEAQNLTPHEVKTIITRAGENTKIIFTGDVFQIDTPYLDSQSNGLSYLIDRVKDHPLYAHIKLEKGERSELANLANELL</sequence>
<dbReference type="InterPro" id="IPR029060">
    <property type="entry name" value="PIN-like_dom_sf"/>
</dbReference>
<dbReference type="GO" id="GO:0005524">
    <property type="term" value="F:ATP binding"/>
    <property type="evidence" value="ECO:0007669"/>
    <property type="project" value="UniProtKB-KW"/>
</dbReference>
<organism evidence="6 7">
    <name type="scientific">Belliella buryatensis</name>
    <dbReference type="NCBI Taxonomy" id="1500549"/>
    <lineage>
        <taxon>Bacteria</taxon>
        <taxon>Pseudomonadati</taxon>
        <taxon>Bacteroidota</taxon>
        <taxon>Cytophagia</taxon>
        <taxon>Cytophagales</taxon>
        <taxon>Cyclobacteriaceae</taxon>
        <taxon>Belliella</taxon>
    </lineage>
</organism>
<name>A0A239EEJ1_9BACT</name>
<reference evidence="7" key="1">
    <citation type="submission" date="2017-06" db="EMBL/GenBank/DDBJ databases">
        <authorList>
            <person name="Varghese N."/>
            <person name="Submissions S."/>
        </authorList>
    </citation>
    <scope>NUCLEOTIDE SEQUENCE [LARGE SCALE GENOMIC DNA]</scope>
    <source>
        <strain evidence="7">5C</strain>
    </source>
</reference>
<evidence type="ECO:0000259" key="5">
    <source>
        <dbReference type="SMART" id="SM00670"/>
    </source>
</evidence>
<protein>
    <submittedName>
        <fullName evidence="6">PhoH-like ATPase</fullName>
    </submittedName>
</protein>